<gene>
    <name evidence="1" type="ORF">FBU59_000292</name>
</gene>
<reference evidence="1" key="1">
    <citation type="submission" date="2022-07" db="EMBL/GenBank/DDBJ databases">
        <title>Phylogenomic reconstructions and comparative analyses of Kickxellomycotina fungi.</title>
        <authorList>
            <person name="Reynolds N.K."/>
            <person name="Stajich J.E."/>
            <person name="Barry K."/>
            <person name="Grigoriev I.V."/>
            <person name="Crous P."/>
            <person name="Smith M.E."/>
        </authorList>
    </citation>
    <scope>NUCLEOTIDE SEQUENCE</scope>
    <source>
        <strain evidence="1">NRRL 5244</strain>
    </source>
</reference>
<accession>A0ACC1JH04</accession>
<dbReference type="Proteomes" id="UP001150603">
    <property type="component" value="Unassembled WGS sequence"/>
</dbReference>
<sequence>MAVYIWVITSIVAALVGYRASQQLQKPAPVANAKVIIVGASSGIGRSLALGYARRGADLVLCARREDKLTEVASECKLLSSRHATLVIGDVTQTATQKEIEQVVASKFRGRLDFLVLNAGAISVLPVEELWDAGSMDRDAASARADEALRKIMEVNAFAPINIAGRLMPMLVASKARVVVVSSMAGLIAAPTRSLYSASKHAVTGFFNAFRMEVERHGVSVTVAFPGTVDTELRKSAVDAGGRDEVAGSTTGKLSPEACAEQIIDASIHRRKTLILPFKYWVSTLLYAFAPDLVDRLAKDKYGFA</sequence>
<evidence type="ECO:0000313" key="2">
    <source>
        <dbReference type="Proteomes" id="UP001150603"/>
    </source>
</evidence>
<name>A0ACC1JH04_9FUNG</name>
<evidence type="ECO:0000313" key="1">
    <source>
        <dbReference type="EMBL" id="KAJ1951220.1"/>
    </source>
</evidence>
<protein>
    <submittedName>
        <fullName evidence="1">Uncharacterized protein</fullName>
    </submittedName>
</protein>
<organism evidence="1 2">
    <name type="scientific">Linderina macrospora</name>
    <dbReference type="NCBI Taxonomy" id="4868"/>
    <lineage>
        <taxon>Eukaryota</taxon>
        <taxon>Fungi</taxon>
        <taxon>Fungi incertae sedis</taxon>
        <taxon>Zoopagomycota</taxon>
        <taxon>Kickxellomycotina</taxon>
        <taxon>Kickxellomycetes</taxon>
        <taxon>Kickxellales</taxon>
        <taxon>Kickxellaceae</taxon>
        <taxon>Linderina</taxon>
    </lineage>
</organism>
<keyword evidence="2" id="KW-1185">Reference proteome</keyword>
<dbReference type="EMBL" id="JANBPW010000039">
    <property type="protein sequence ID" value="KAJ1951220.1"/>
    <property type="molecule type" value="Genomic_DNA"/>
</dbReference>
<comment type="caution">
    <text evidence="1">The sequence shown here is derived from an EMBL/GenBank/DDBJ whole genome shotgun (WGS) entry which is preliminary data.</text>
</comment>
<proteinExistence type="predicted"/>